<reference evidence="12 14" key="1">
    <citation type="journal article" date="2012" name="Nature">
        <title>Algal genomes reveal evolutionary mosaicism and the fate of nucleomorphs.</title>
        <authorList>
            <consortium name="DOE Joint Genome Institute"/>
            <person name="Curtis B.A."/>
            <person name="Tanifuji G."/>
            <person name="Burki F."/>
            <person name="Gruber A."/>
            <person name="Irimia M."/>
            <person name="Maruyama S."/>
            <person name="Arias M.C."/>
            <person name="Ball S.G."/>
            <person name="Gile G.H."/>
            <person name="Hirakawa Y."/>
            <person name="Hopkins J.F."/>
            <person name="Kuo A."/>
            <person name="Rensing S.A."/>
            <person name="Schmutz J."/>
            <person name="Symeonidi A."/>
            <person name="Elias M."/>
            <person name="Eveleigh R.J."/>
            <person name="Herman E.K."/>
            <person name="Klute M.J."/>
            <person name="Nakayama T."/>
            <person name="Obornik M."/>
            <person name="Reyes-Prieto A."/>
            <person name="Armbrust E.V."/>
            <person name="Aves S.J."/>
            <person name="Beiko R.G."/>
            <person name="Coutinho P."/>
            <person name="Dacks J.B."/>
            <person name="Durnford D.G."/>
            <person name="Fast N.M."/>
            <person name="Green B.R."/>
            <person name="Grisdale C.J."/>
            <person name="Hempel F."/>
            <person name="Henrissat B."/>
            <person name="Hoppner M.P."/>
            <person name="Ishida K."/>
            <person name="Kim E."/>
            <person name="Koreny L."/>
            <person name="Kroth P.G."/>
            <person name="Liu Y."/>
            <person name="Malik S.B."/>
            <person name="Maier U.G."/>
            <person name="McRose D."/>
            <person name="Mock T."/>
            <person name="Neilson J.A."/>
            <person name="Onodera N.T."/>
            <person name="Poole A.M."/>
            <person name="Pritham E.J."/>
            <person name="Richards T.A."/>
            <person name="Rocap G."/>
            <person name="Roy S.W."/>
            <person name="Sarai C."/>
            <person name="Schaack S."/>
            <person name="Shirato S."/>
            <person name="Slamovits C.H."/>
            <person name="Spencer D.F."/>
            <person name="Suzuki S."/>
            <person name="Worden A.Z."/>
            <person name="Zauner S."/>
            <person name="Barry K."/>
            <person name="Bell C."/>
            <person name="Bharti A.K."/>
            <person name="Crow J.A."/>
            <person name="Grimwood J."/>
            <person name="Kramer R."/>
            <person name="Lindquist E."/>
            <person name="Lucas S."/>
            <person name="Salamov A."/>
            <person name="McFadden G.I."/>
            <person name="Lane C.E."/>
            <person name="Keeling P.J."/>
            <person name="Gray M.W."/>
            <person name="Grigoriev I.V."/>
            <person name="Archibald J.M."/>
        </authorList>
    </citation>
    <scope>NUCLEOTIDE SEQUENCE</scope>
    <source>
        <strain evidence="12 14">CCMP2712</strain>
    </source>
</reference>
<comment type="catalytic activity">
    <reaction evidence="4 9">
        <text>sn-glycerol 3-phosphate + NAD(+) = dihydroxyacetone phosphate + NADH + H(+)</text>
        <dbReference type="Rhea" id="RHEA:11092"/>
        <dbReference type="ChEBI" id="CHEBI:15378"/>
        <dbReference type="ChEBI" id="CHEBI:57540"/>
        <dbReference type="ChEBI" id="CHEBI:57597"/>
        <dbReference type="ChEBI" id="CHEBI:57642"/>
        <dbReference type="ChEBI" id="CHEBI:57945"/>
        <dbReference type="EC" id="1.1.1.8"/>
    </reaction>
</comment>
<dbReference type="PIRSF" id="PIRSF000114">
    <property type="entry name" value="Glycerol-3-P_dh"/>
    <property type="match status" value="1"/>
</dbReference>
<evidence type="ECO:0000256" key="3">
    <source>
        <dbReference type="ARBA" id="ARBA00023027"/>
    </source>
</evidence>
<dbReference type="InterPro" id="IPR006168">
    <property type="entry name" value="G3P_DH_NAD-dep"/>
</dbReference>
<evidence type="ECO:0000256" key="1">
    <source>
        <dbReference type="ARBA" id="ARBA00011009"/>
    </source>
</evidence>
<dbReference type="AlphaFoldDB" id="L1ICZ9"/>
<feature type="binding site" evidence="6">
    <location>
        <position position="127"/>
    </location>
    <ligand>
        <name>substrate</name>
    </ligand>
</feature>
<dbReference type="KEGG" id="gtt:GUITHDRAFT_81199"/>
<dbReference type="GO" id="GO:0042803">
    <property type="term" value="F:protein homodimerization activity"/>
    <property type="evidence" value="ECO:0007669"/>
    <property type="project" value="InterPro"/>
</dbReference>
<dbReference type="FunFam" id="3.40.50.720:FF:000365">
    <property type="entry name" value="Glycerol-3-phosphate dehydrogenase [NAD(+)]"/>
    <property type="match status" value="1"/>
</dbReference>
<dbReference type="GO" id="GO:0005975">
    <property type="term" value="P:carbohydrate metabolic process"/>
    <property type="evidence" value="ECO:0007669"/>
    <property type="project" value="InterPro"/>
</dbReference>
<dbReference type="PANTHER" id="PTHR11728">
    <property type="entry name" value="GLYCEROL-3-PHOSPHATE DEHYDROGENASE"/>
    <property type="match status" value="1"/>
</dbReference>
<reference evidence="14" key="2">
    <citation type="submission" date="2012-11" db="EMBL/GenBank/DDBJ databases">
        <authorList>
            <person name="Kuo A."/>
            <person name="Curtis B.A."/>
            <person name="Tanifuji G."/>
            <person name="Burki F."/>
            <person name="Gruber A."/>
            <person name="Irimia M."/>
            <person name="Maruyama S."/>
            <person name="Arias M.C."/>
            <person name="Ball S.G."/>
            <person name="Gile G.H."/>
            <person name="Hirakawa Y."/>
            <person name="Hopkins J.F."/>
            <person name="Rensing S.A."/>
            <person name="Schmutz J."/>
            <person name="Symeonidi A."/>
            <person name="Elias M."/>
            <person name="Eveleigh R.J."/>
            <person name="Herman E.K."/>
            <person name="Klute M.J."/>
            <person name="Nakayama T."/>
            <person name="Obornik M."/>
            <person name="Reyes-Prieto A."/>
            <person name="Armbrust E.V."/>
            <person name="Aves S.J."/>
            <person name="Beiko R.G."/>
            <person name="Coutinho P."/>
            <person name="Dacks J.B."/>
            <person name="Durnford D.G."/>
            <person name="Fast N.M."/>
            <person name="Green B.R."/>
            <person name="Grisdale C."/>
            <person name="Hempe F."/>
            <person name="Henrissat B."/>
            <person name="Hoppner M.P."/>
            <person name="Ishida K.-I."/>
            <person name="Kim E."/>
            <person name="Koreny L."/>
            <person name="Kroth P.G."/>
            <person name="Liu Y."/>
            <person name="Malik S.-B."/>
            <person name="Maier U.G."/>
            <person name="McRose D."/>
            <person name="Mock T."/>
            <person name="Neilson J.A."/>
            <person name="Onodera N.T."/>
            <person name="Poole A.M."/>
            <person name="Pritham E.J."/>
            <person name="Richards T.A."/>
            <person name="Rocap G."/>
            <person name="Roy S.W."/>
            <person name="Sarai C."/>
            <person name="Schaack S."/>
            <person name="Shirato S."/>
            <person name="Slamovits C.H."/>
            <person name="Spencer D.F."/>
            <person name="Suzuki S."/>
            <person name="Worden A.Z."/>
            <person name="Zauner S."/>
            <person name="Barry K."/>
            <person name="Bell C."/>
            <person name="Bharti A.K."/>
            <person name="Crow J.A."/>
            <person name="Grimwood J."/>
            <person name="Kramer R."/>
            <person name="Lindquist E."/>
            <person name="Lucas S."/>
            <person name="Salamov A."/>
            <person name="McFadden G.I."/>
            <person name="Lane C.E."/>
            <person name="Keeling P.J."/>
            <person name="Gray M.W."/>
            <person name="Grigoriev I.V."/>
            <person name="Archibald J.M."/>
        </authorList>
    </citation>
    <scope>NUCLEOTIDE SEQUENCE</scope>
    <source>
        <strain evidence="14">CCMP2712</strain>
    </source>
</reference>
<keyword evidence="14" id="KW-1185">Reference proteome</keyword>
<dbReference type="GO" id="GO:0046168">
    <property type="term" value="P:glycerol-3-phosphate catabolic process"/>
    <property type="evidence" value="ECO:0007669"/>
    <property type="project" value="UniProtKB-UniRule"/>
</dbReference>
<evidence type="ECO:0000259" key="10">
    <source>
        <dbReference type="Pfam" id="PF01210"/>
    </source>
</evidence>
<dbReference type="InterPro" id="IPR036291">
    <property type="entry name" value="NAD(P)-bd_dom_sf"/>
</dbReference>
<dbReference type="GO" id="GO:0141152">
    <property type="term" value="F:glycerol-3-phosphate dehydrogenase (NAD+) activity"/>
    <property type="evidence" value="ECO:0007669"/>
    <property type="project" value="UniProtKB-UniRule"/>
</dbReference>
<dbReference type="Gene3D" id="1.10.1040.10">
    <property type="entry name" value="N-(1-d-carboxylethyl)-l-norvaline Dehydrogenase, domain 2"/>
    <property type="match status" value="1"/>
</dbReference>
<feature type="binding site" evidence="7">
    <location>
        <position position="161"/>
    </location>
    <ligand>
        <name>NAD(+)</name>
        <dbReference type="ChEBI" id="CHEBI:57540"/>
    </ligand>
</feature>
<dbReference type="HOGENOM" id="CLU_033449_2_2_1"/>
<dbReference type="InterPro" id="IPR006109">
    <property type="entry name" value="G3P_DH_NAD-dep_C"/>
</dbReference>
<dbReference type="NCBIfam" id="TIGR03376">
    <property type="entry name" value="glycerol3P_DH"/>
    <property type="match status" value="1"/>
</dbReference>
<evidence type="ECO:0000256" key="2">
    <source>
        <dbReference type="ARBA" id="ARBA00023002"/>
    </source>
</evidence>
<feature type="domain" description="Glycerol-3-phosphate dehydrogenase NAD-dependent N-terminal" evidence="10">
    <location>
        <begin position="12"/>
        <end position="180"/>
    </location>
</feature>
<evidence type="ECO:0000313" key="14">
    <source>
        <dbReference type="Proteomes" id="UP000011087"/>
    </source>
</evidence>
<dbReference type="Pfam" id="PF01210">
    <property type="entry name" value="NAD_Gly3P_dh_N"/>
    <property type="match status" value="1"/>
</dbReference>
<protein>
    <recommendedName>
        <fullName evidence="9">Glycerol-3-phosphate dehydrogenase [NAD(+)]</fullName>
        <ecNumber evidence="9">1.1.1.8</ecNumber>
    </recommendedName>
</protein>
<name>L1ICZ9_GUITC</name>
<accession>L1ICZ9</accession>
<dbReference type="STRING" id="905079.L1ICZ9"/>
<evidence type="ECO:0000256" key="6">
    <source>
        <dbReference type="PIRSR" id="PIRSR000114-2"/>
    </source>
</evidence>
<feature type="binding site" evidence="7">
    <location>
        <position position="307"/>
    </location>
    <ligand>
        <name>NAD(+)</name>
        <dbReference type="ChEBI" id="CHEBI:57540"/>
    </ligand>
</feature>
<feature type="binding site" evidence="6">
    <location>
        <begin position="276"/>
        <end position="277"/>
    </location>
    <ligand>
        <name>substrate</name>
    </ligand>
</feature>
<dbReference type="Gene3D" id="3.40.50.720">
    <property type="entry name" value="NAD(P)-binding Rossmann-like Domain"/>
    <property type="match status" value="1"/>
</dbReference>
<dbReference type="OrthoDB" id="10263760at2759"/>
<dbReference type="PRINTS" id="PR00077">
    <property type="entry name" value="GPDHDRGNASE"/>
</dbReference>
<comment type="similarity">
    <text evidence="1 8">Belongs to the NAD-dependent glycerol-3-phosphate dehydrogenase family.</text>
</comment>
<reference evidence="13" key="3">
    <citation type="submission" date="2015-06" db="UniProtKB">
        <authorList>
            <consortium name="EnsemblProtists"/>
        </authorList>
    </citation>
    <scope>IDENTIFICATION</scope>
</reference>
<dbReference type="GO" id="GO:0005829">
    <property type="term" value="C:cytosol"/>
    <property type="evidence" value="ECO:0007669"/>
    <property type="project" value="TreeGrafter"/>
</dbReference>
<feature type="domain" description="Glycerol-3-phosphate dehydrogenase NAD-dependent C-terminal" evidence="11">
    <location>
        <begin position="201"/>
        <end position="347"/>
    </location>
</feature>
<dbReference type="EnsemblProtists" id="EKX33715">
    <property type="protein sequence ID" value="EKX33715"/>
    <property type="gene ID" value="GUITHDRAFT_81199"/>
</dbReference>
<dbReference type="GeneID" id="17290441"/>
<dbReference type="SUPFAM" id="SSF51735">
    <property type="entry name" value="NAD(P)-binding Rossmann-fold domains"/>
    <property type="match status" value="1"/>
</dbReference>
<dbReference type="PaxDb" id="55529-EKX33715"/>
<dbReference type="InterPro" id="IPR013328">
    <property type="entry name" value="6PGD_dom2"/>
</dbReference>
<dbReference type="EC" id="1.1.1.8" evidence="9"/>
<dbReference type="PANTHER" id="PTHR11728:SF8">
    <property type="entry name" value="GLYCEROL-3-PHOSPHATE DEHYDROGENASE [NAD(+)]-RELATED"/>
    <property type="match status" value="1"/>
</dbReference>
<evidence type="ECO:0000256" key="4">
    <source>
        <dbReference type="ARBA" id="ARBA00048683"/>
    </source>
</evidence>
<sequence length="363" mass="39444">MKRTREFDQRKQVAIVGSGAWGSAIARIIGRNCQRLDTFHSTVKQWVFEETVNGRKLTDIINQDHENPKYMPGQKLPHNVVADPDICSATKDADILIFVLPHQFLNGLCEKIKASVAPGCIGISLIKGVHFDEQGMVLISDMIKEGMGGMDMSVLMGANLAPEVAAGQFCEATIGCRDETNGTLLQSLFHDPNFHVAVRKDVPGVEICGALKNVVALGAGFVDGMGLGDNTKAAIIRIGMMEMKRFIQSHYPEVEDATFFESCGVADLIVTCYGGRNRKCAEAFVKAGGKKSFDELEAELLNGQKIQGTGTAVEVVKILEAEGKLEEYPLFNSIHGIAFEGKPMESLFLDIDNMGEMVESLAG</sequence>
<evidence type="ECO:0000256" key="8">
    <source>
        <dbReference type="RuleBase" id="RU000437"/>
    </source>
</evidence>
<feature type="binding site" evidence="7">
    <location>
        <begin position="17"/>
        <end position="22"/>
    </location>
    <ligand>
        <name>NAD(+)</name>
        <dbReference type="ChEBI" id="CHEBI:57540"/>
    </ligand>
</feature>
<feature type="binding site" evidence="7">
    <location>
        <position position="276"/>
    </location>
    <ligand>
        <name>NAD(+)</name>
        <dbReference type="ChEBI" id="CHEBI:57540"/>
    </ligand>
</feature>
<organism evidence="12">
    <name type="scientific">Guillardia theta (strain CCMP2712)</name>
    <name type="common">Cryptophyte</name>
    <dbReference type="NCBI Taxonomy" id="905079"/>
    <lineage>
        <taxon>Eukaryota</taxon>
        <taxon>Cryptophyceae</taxon>
        <taxon>Pyrenomonadales</taxon>
        <taxon>Geminigeraceae</taxon>
        <taxon>Guillardia</taxon>
    </lineage>
</organism>
<feature type="binding site" evidence="7">
    <location>
        <position position="305"/>
    </location>
    <ligand>
        <name>NAD(+)</name>
        <dbReference type="ChEBI" id="CHEBI:57540"/>
    </ligand>
</feature>
<dbReference type="eggNOG" id="KOG2711">
    <property type="taxonomic scope" value="Eukaryota"/>
</dbReference>
<dbReference type="InterPro" id="IPR008927">
    <property type="entry name" value="6-PGluconate_DH-like_C_sf"/>
</dbReference>
<evidence type="ECO:0000313" key="12">
    <source>
        <dbReference type="EMBL" id="EKX33715.1"/>
    </source>
</evidence>
<evidence type="ECO:0000256" key="5">
    <source>
        <dbReference type="PIRSR" id="PIRSR000114-1"/>
    </source>
</evidence>
<dbReference type="Proteomes" id="UP000011087">
    <property type="component" value="Unassembled WGS sequence"/>
</dbReference>
<feature type="binding site" evidence="7">
    <location>
        <position position="48"/>
    </location>
    <ligand>
        <name>NAD(+)</name>
        <dbReference type="ChEBI" id="CHEBI:57540"/>
    </ligand>
</feature>
<dbReference type="GO" id="GO:0051287">
    <property type="term" value="F:NAD binding"/>
    <property type="evidence" value="ECO:0007669"/>
    <property type="project" value="UniProtKB-UniRule"/>
</dbReference>
<dbReference type="PROSITE" id="PS00957">
    <property type="entry name" value="NAD_G3PDH"/>
    <property type="match status" value="1"/>
</dbReference>
<feature type="binding site" evidence="7">
    <location>
        <position position="104"/>
    </location>
    <ligand>
        <name>NAD(+)</name>
        <dbReference type="ChEBI" id="CHEBI:57540"/>
    </ligand>
</feature>
<dbReference type="InterPro" id="IPR011128">
    <property type="entry name" value="G3P_DH_NAD-dep_N"/>
</dbReference>
<proteinExistence type="inferred from homology"/>
<dbReference type="Pfam" id="PF07479">
    <property type="entry name" value="NAD_Gly3P_dh_C"/>
    <property type="match status" value="1"/>
</dbReference>
<feature type="active site" description="Proton acceptor" evidence="5">
    <location>
        <position position="212"/>
    </location>
</feature>
<evidence type="ECO:0000259" key="11">
    <source>
        <dbReference type="Pfam" id="PF07479"/>
    </source>
</evidence>
<dbReference type="OMA" id="YDTPPMD"/>
<dbReference type="FunFam" id="1.10.1040.10:FF:000004">
    <property type="entry name" value="Glycerol-3-phosphate dehydrogenase [NAD(+)]"/>
    <property type="match status" value="1"/>
</dbReference>
<keyword evidence="3 7" id="KW-0520">NAD</keyword>
<dbReference type="EMBL" id="JH993132">
    <property type="protein sequence ID" value="EKX33715.1"/>
    <property type="molecule type" value="Genomic_DNA"/>
</dbReference>
<gene>
    <name evidence="12" type="ORF">GUITHDRAFT_81199</name>
</gene>
<dbReference type="SUPFAM" id="SSF48179">
    <property type="entry name" value="6-phosphogluconate dehydrogenase C-terminal domain-like"/>
    <property type="match status" value="1"/>
</dbReference>
<evidence type="ECO:0000256" key="7">
    <source>
        <dbReference type="PIRSR" id="PIRSR000114-3"/>
    </source>
</evidence>
<keyword evidence="2 8" id="KW-0560">Oxidoreductase</keyword>
<evidence type="ECO:0000256" key="9">
    <source>
        <dbReference type="RuleBase" id="RU361243"/>
    </source>
</evidence>
<dbReference type="RefSeq" id="XP_005820695.1">
    <property type="nucleotide sequence ID" value="XM_005820638.1"/>
</dbReference>
<evidence type="ECO:0000313" key="13">
    <source>
        <dbReference type="EnsemblProtists" id="EKX33715"/>
    </source>
</evidence>
<dbReference type="InterPro" id="IPR017751">
    <property type="entry name" value="G3P_DH_NAD-dep_euk"/>
</dbReference>